<keyword evidence="7 12" id="KW-0067">ATP-binding</keyword>
<dbReference type="InterPro" id="IPR022672">
    <property type="entry name" value="Hexokinase_N"/>
</dbReference>
<proteinExistence type="inferred from homology"/>
<dbReference type="InterPro" id="IPR019807">
    <property type="entry name" value="Hexokinase_BS"/>
</dbReference>
<evidence type="ECO:0000256" key="4">
    <source>
        <dbReference type="ARBA" id="ARBA00022679"/>
    </source>
</evidence>
<feature type="transmembrane region" description="Helical" evidence="13">
    <location>
        <begin position="69"/>
        <end position="88"/>
    </location>
</feature>
<dbReference type="Pfam" id="PF03727">
    <property type="entry name" value="Hexokinase_2"/>
    <property type="match status" value="1"/>
</dbReference>
<comment type="catalytic activity">
    <reaction evidence="9">
        <text>a D-hexose + ATP = a D-hexose 6-phosphate + ADP + H(+)</text>
        <dbReference type="Rhea" id="RHEA:22740"/>
        <dbReference type="ChEBI" id="CHEBI:4194"/>
        <dbReference type="ChEBI" id="CHEBI:15378"/>
        <dbReference type="ChEBI" id="CHEBI:30616"/>
        <dbReference type="ChEBI" id="CHEBI:229467"/>
        <dbReference type="ChEBI" id="CHEBI:456216"/>
        <dbReference type="EC" id="2.7.1.1"/>
    </reaction>
    <physiologicalReaction direction="left-to-right" evidence="9">
        <dbReference type="Rhea" id="RHEA:22741"/>
    </physiologicalReaction>
</comment>
<reference evidence="16 17" key="1">
    <citation type="submission" date="2022-01" db="EMBL/GenBank/DDBJ databases">
        <title>A chromosomal length assembly of Cordylochernes scorpioides.</title>
        <authorList>
            <person name="Zeh D."/>
            <person name="Zeh J."/>
        </authorList>
    </citation>
    <scope>NUCLEOTIDE SEQUENCE [LARGE SCALE GENOMIC DNA]</scope>
    <source>
        <strain evidence="16">IN4F17</strain>
        <tissue evidence="16">Whole Body</tissue>
    </source>
</reference>
<dbReference type="SUPFAM" id="SSF53067">
    <property type="entry name" value="Actin-like ATPase domain"/>
    <property type="match status" value="2"/>
</dbReference>
<dbReference type="Gene3D" id="3.30.420.40">
    <property type="match status" value="1"/>
</dbReference>
<evidence type="ECO:0000256" key="3">
    <source>
        <dbReference type="ARBA" id="ARBA00009225"/>
    </source>
</evidence>
<evidence type="ECO:0000256" key="13">
    <source>
        <dbReference type="SAM" id="Phobius"/>
    </source>
</evidence>
<protein>
    <recommendedName>
        <fullName evidence="12">Phosphotransferase</fullName>
        <ecNumber evidence="12">2.7.1.-</ecNumber>
    </recommendedName>
</protein>
<dbReference type="PANTHER" id="PTHR19443">
    <property type="entry name" value="HEXOKINASE"/>
    <property type="match status" value="1"/>
</dbReference>
<sequence>MFQRCSFTLFFSIDVLLPCSVPTLFCSIDVLLFCSNAILFQRYSVPAMFCFIDVIFPGSVPTLFFSSDVLLLCYVPSMLFCSVMFQLYSVPSMFLCSIEALLLSNVANVAVVQIAELTQSLVLSTPTLEEVSCLLLREFKAGLAQATHEAATVKMYPTYVRDVPNGSEHGKFLALDLGGTNFRVLLIDLDGDVFKMENEIYAIPQEIMLGSGEQDLICQDFDLSGFCSCRDFVNLTVGLRSCSTTSPTVWPTSQRSRGVKNIKLPLGFTFSFPCRQEGLTSARLTNWTKGFKCSGVIGEDVVQLLRQAVLRRQDVDIDVVAVVNDTTGTLMSCAHRNRRCRLGLIVGTGTNACYMEQLDEVELFDETKQKSNGQPKQMIVNTEWGAFGDNGCLSFIRTPYDEAIDRQSLNPGRQLFEKMISGMYMGELVRQILVHAAYKGLLFEGKLSPQLEKPYSFKTKYVSYIEGEKATNDVVRQILKELGITCSLSDDECEAIRLICQRVSTRAAHLVSAAAATVLNKMKRNHTTVGVDGSVYRYHPHFHNLMVAKIGELTQPDYKVSTFIDHSSSA</sequence>
<dbReference type="Proteomes" id="UP001235939">
    <property type="component" value="Chromosome 06"/>
</dbReference>
<evidence type="ECO:0000256" key="10">
    <source>
        <dbReference type="ARBA" id="ARBA00047905"/>
    </source>
</evidence>
<evidence type="ECO:0000256" key="11">
    <source>
        <dbReference type="ARBA" id="ARBA00048160"/>
    </source>
</evidence>
<dbReference type="InterPro" id="IPR043129">
    <property type="entry name" value="ATPase_NBD"/>
</dbReference>
<comment type="similarity">
    <text evidence="3 12">Belongs to the hexokinase family.</text>
</comment>
<accession>A0ABY6KJI5</accession>
<dbReference type="PRINTS" id="PR00475">
    <property type="entry name" value="HEXOKINASE"/>
</dbReference>
<evidence type="ECO:0000259" key="15">
    <source>
        <dbReference type="Pfam" id="PF03727"/>
    </source>
</evidence>
<dbReference type="PANTHER" id="PTHR19443:SF16">
    <property type="entry name" value="HEXOKINASE TYPE 1-RELATED"/>
    <property type="match status" value="1"/>
</dbReference>
<dbReference type="EC" id="2.7.1.-" evidence="12"/>
<evidence type="ECO:0000313" key="16">
    <source>
        <dbReference type="EMBL" id="UYV68768.1"/>
    </source>
</evidence>
<feature type="domain" description="Hexokinase N-terminal" evidence="14">
    <location>
        <begin position="114"/>
        <end position="334"/>
    </location>
</feature>
<dbReference type="PROSITE" id="PS00378">
    <property type="entry name" value="HEXOKINASE_1"/>
    <property type="match status" value="1"/>
</dbReference>
<comment type="catalytic activity">
    <reaction evidence="10">
        <text>D-fructose + ATP = D-fructose 6-phosphate + ADP + H(+)</text>
        <dbReference type="Rhea" id="RHEA:16125"/>
        <dbReference type="ChEBI" id="CHEBI:15378"/>
        <dbReference type="ChEBI" id="CHEBI:30616"/>
        <dbReference type="ChEBI" id="CHEBI:37721"/>
        <dbReference type="ChEBI" id="CHEBI:61527"/>
        <dbReference type="ChEBI" id="CHEBI:456216"/>
        <dbReference type="EC" id="2.7.1.1"/>
    </reaction>
    <physiologicalReaction direction="left-to-right" evidence="10">
        <dbReference type="Rhea" id="RHEA:16126"/>
    </physiologicalReaction>
</comment>
<keyword evidence="17" id="KW-1185">Reference proteome</keyword>
<keyword evidence="8 12" id="KW-0324">Glycolysis</keyword>
<keyword evidence="13" id="KW-0472">Membrane</keyword>
<feature type="domain" description="Hexokinase C-terminal" evidence="15">
    <location>
        <begin position="341"/>
        <end position="563"/>
    </location>
</feature>
<keyword evidence="4 12" id="KW-0808">Transferase</keyword>
<gene>
    <name evidence="16" type="ORF">LAZ67_6000767</name>
</gene>
<comment type="catalytic activity">
    <reaction evidence="11">
        <text>D-glucose + ATP = D-glucose 6-phosphate + ADP + H(+)</text>
        <dbReference type="Rhea" id="RHEA:17825"/>
        <dbReference type="ChEBI" id="CHEBI:4167"/>
        <dbReference type="ChEBI" id="CHEBI:15378"/>
        <dbReference type="ChEBI" id="CHEBI:30616"/>
        <dbReference type="ChEBI" id="CHEBI:61548"/>
        <dbReference type="ChEBI" id="CHEBI:456216"/>
        <dbReference type="EC" id="2.7.1.1"/>
    </reaction>
    <physiologicalReaction direction="left-to-right" evidence="11">
        <dbReference type="Rhea" id="RHEA:17826"/>
    </physiologicalReaction>
</comment>
<feature type="transmembrane region" description="Helical" evidence="13">
    <location>
        <begin position="7"/>
        <end position="33"/>
    </location>
</feature>
<evidence type="ECO:0000256" key="7">
    <source>
        <dbReference type="ARBA" id="ARBA00022840"/>
    </source>
</evidence>
<evidence type="ECO:0000256" key="6">
    <source>
        <dbReference type="ARBA" id="ARBA00022777"/>
    </source>
</evidence>
<evidence type="ECO:0000256" key="1">
    <source>
        <dbReference type="ARBA" id="ARBA00004888"/>
    </source>
</evidence>
<comment type="pathway">
    <text evidence="2">Carbohydrate metabolism; hexose metabolism.</text>
</comment>
<dbReference type="EMBL" id="CP092868">
    <property type="protein sequence ID" value="UYV68768.1"/>
    <property type="molecule type" value="Genomic_DNA"/>
</dbReference>
<dbReference type="Pfam" id="PF00349">
    <property type="entry name" value="Hexokinase_1"/>
    <property type="match status" value="1"/>
</dbReference>
<evidence type="ECO:0000313" key="17">
    <source>
        <dbReference type="Proteomes" id="UP001235939"/>
    </source>
</evidence>
<keyword evidence="6 12" id="KW-0418">Kinase</keyword>
<keyword evidence="5 12" id="KW-0547">Nucleotide-binding</keyword>
<comment type="pathway">
    <text evidence="1">Carbohydrate degradation; glycolysis; D-glyceraldehyde 3-phosphate and glycerone phosphate from D-glucose: step 1/4.</text>
</comment>
<evidence type="ECO:0000256" key="5">
    <source>
        <dbReference type="ARBA" id="ARBA00022741"/>
    </source>
</evidence>
<evidence type="ECO:0000256" key="12">
    <source>
        <dbReference type="RuleBase" id="RU362007"/>
    </source>
</evidence>
<evidence type="ECO:0000256" key="2">
    <source>
        <dbReference type="ARBA" id="ARBA00005028"/>
    </source>
</evidence>
<dbReference type="Gene3D" id="3.40.367.20">
    <property type="match status" value="1"/>
</dbReference>
<evidence type="ECO:0000259" key="14">
    <source>
        <dbReference type="Pfam" id="PF00349"/>
    </source>
</evidence>
<keyword evidence="13" id="KW-0812">Transmembrane</keyword>
<evidence type="ECO:0000256" key="8">
    <source>
        <dbReference type="ARBA" id="ARBA00023152"/>
    </source>
</evidence>
<dbReference type="InterPro" id="IPR022673">
    <property type="entry name" value="Hexokinase_C"/>
</dbReference>
<organism evidence="16 17">
    <name type="scientific">Cordylochernes scorpioides</name>
    <dbReference type="NCBI Taxonomy" id="51811"/>
    <lineage>
        <taxon>Eukaryota</taxon>
        <taxon>Metazoa</taxon>
        <taxon>Ecdysozoa</taxon>
        <taxon>Arthropoda</taxon>
        <taxon>Chelicerata</taxon>
        <taxon>Arachnida</taxon>
        <taxon>Pseudoscorpiones</taxon>
        <taxon>Cheliferoidea</taxon>
        <taxon>Chernetidae</taxon>
        <taxon>Cordylochernes</taxon>
    </lineage>
</organism>
<dbReference type="CDD" id="cd24019">
    <property type="entry name" value="ASKHA_NBD_HK_meta"/>
    <property type="match status" value="1"/>
</dbReference>
<dbReference type="InterPro" id="IPR001312">
    <property type="entry name" value="Hexokinase"/>
</dbReference>
<dbReference type="PROSITE" id="PS51748">
    <property type="entry name" value="HEXOKINASE_2"/>
    <property type="match status" value="1"/>
</dbReference>
<evidence type="ECO:0000256" key="9">
    <source>
        <dbReference type="ARBA" id="ARBA00044613"/>
    </source>
</evidence>
<name>A0ABY6KJI5_9ARAC</name>
<keyword evidence="13" id="KW-1133">Transmembrane helix</keyword>
<feature type="transmembrane region" description="Helical" evidence="13">
    <location>
        <begin position="45"/>
        <end position="64"/>
    </location>
</feature>